<organism evidence="1">
    <name type="scientific">marine sediment metagenome</name>
    <dbReference type="NCBI Taxonomy" id="412755"/>
    <lineage>
        <taxon>unclassified sequences</taxon>
        <taxon>metagenomes</taxon>
        <taxon>ecological metagenomes</taxon>
    </lineage>
</organism>
<name>X1VZG0_9ZZZZ</name>
<proteinExistence type="predicted"/>
<gene>
    <name evidence="1" type="ORF">S12H4_56642</name>
</gene>
<accession>X1VZG0</accession>
<evidence type="ECO:0000313" key="1">
    <source>
        <dbReference type="EMBL" id="GAJ18390.1"/>
    </source>
</evidence>
<sequence>MAAPTVATGEAKDIARWSATLVGSCSRVDPGI</sequence>
<feature type="non-terminal residue" evidence="1">
    <location>
        <position position="32"/>
    </location>
</feature>
<dbReference type="EMBL" id="BARW01036504">
    <property type="protein sequence ID" value="GAJ18390.1"/>
    <property type="molecule type" value="Genomic_DNA"/>
</dbReference>
<dbReference type="AlphaFoldDB" id="X1VZG0"/>
<protein>
    <submittedName>
        <fullName evidence="1">Uncharacterized protein</fullName>
    </submittedName>
</protein>
<comment type="caution">
    <text evidence="1">The sequence shown here is derived from an EMBL/GenBank/DDBJ whole genome shotgun (WGS) entry which is preliminary data.</text>
</comment>
<reference evidence="1" key="1">
    <citation type="journal article" date="2014" name="Front. Microbiol.">
        <title>High frequency of phylogenetically diverse reductive dehalogenase-homologous genes in deep subseafloor sedimentary metagenomes.</title>
        <authorList>
            <person name="Kawai M."/>
            <person name="Futagami T."/>
            <person name="Toyoda A."/>
            <person name="Takaki Y."/>
            <person name="Nishi S."/>
            <person name="Hori S."/>
            <person name="Arai W."/>
            <person name="Tsubouchi T."/>
            <person name="Morono Y."/>
            <person name="Uchiyama I."/>
            <person name="Ito T."/>
            <person name="Fujiyama A."/>
            <person name="Inagaki F."/>
            <person name="Takami H."/>
        </authorList>
    </citation>
    <scope>NUCLEOTIDE SEQUENCE</scope>
    <source>
        <strain evidence="1">Expedition CK06-06</strain>
    </source>
</reference>